<dbReference type="InterPro" id="IPR035906">
    <property type="entry name" value="MetI-like_sf"/>
</dbReference>
<dbReference type="Gene3D" id="1.10.3720.10">
    <property type="entry name" value="MetI-like"/>
    <property type="match status" value="1"/>
</dbReference>
<feature type="transmembrane region" description="Helical" evidence="8">
    <location>
        <begin position="126"/>
        <end position="151"/>
    </location>
</feature>
<evidence type="ECO:0000256" key="8">
    <source>
        <dbReference type="RuleBase" id="RU363032"/>
    </source>
</evidence>
<dbReference type="PANTHER" id="PTHR43386:SF1">
    <property type="entry name" value="D,D-DIPEPTIDE TRANSPORT SYSTEM PERMEASE PROTEIN DDPC-RELATED"/>
    <property type="match status" value="1"/>
</dbReference>
<accession>A0ABW5BUJ2</accession>
<keyword evidence="4 8" id="KW-0812">Transmembrane</keyword>
<dbReference type="InterPro" id="IPR053385">
    <property type="entry name" value="ABC_transport_permease"/>
</dbReference>
<evidence type="ECO:0000256" key="5">
    <source>
        <dbReference type="ARBA" id="ARBA00022989"/>
    </source>
</evidence>
<feature type="transmembrane region" description="Helical" evidence="8">
    <location>
        <begin position="77"/>
        <end position="105"/>
    </location>
</feature>
<evidence type="ECO:0000256" key="1">
    <source>
        <dbReference type="ARBA" id="ARBA00004651"/>
    </source>
</evidence>
<dbReference type="Pfam" id="PF00528">
    <property type="entry name" value="BPD_transp_1"/>
    <property type="match status" value="1"/>
</dbReference>
<keyword evidence="5 8" id="KW-1133">Transmembrane helix</keyword>
<feature type="domain" description="ABC transmembrane type-1" evidence="9">
    <location>
        <begin position="77"/>
        <end position="266"/>
    </location>
</feature>
<reference evidence="11" key="1">
    <citation type="journal article" date="2019" name="Int. J. Syst. Evol. Microbiol.">
        <title>The Global Catalogue of Microorganisms (GCM) 10K type strain sequencing project: providing services to taxonomists for standard genome sequencing and annotation.</title>
        <authorList>
            <consortium name="The Broad Institute Genomics Platform"/>
            <consortium name="The Broad Institute Genome Sequencing Center for Infectious Disease"/>
            <person name="Wu L."/>
            <person name="Ma J."/>
        </authorList>
    </citation>
    <scope>NUCLEOTIDE SEQUENCE [LARGE SCALE GENOMIC DNA]</scope>
    <source>
        <strain evidence="11">CGMCC 1.15474</strain>
    </source>
</reference>
<feature type="transmembrane region" description="Helical" evidence="8">
    <location>
        <begin position="15"/>
        <end position="37"/>
    </location>
</feature>
<dbReference type="RefSeq" id="WP_247342131.1">
    <property type="nucleotide sequence ID" value="NZ_CP095550.1"/>
</dbReference>
<dbReference type="PANTHER" id="PTHR43386">
    <property type="entry name" value="OLIGOPEPTIDE TRANSPORT SYSTEM PERMEASE PROTEIN APPC"/>
    <property type="match status" value="1"/>
</dbReference>
<evidence type="ECO:0000313" key="10">
    <source>
        <dbReference type="EMBL" id="MFD2212595.1"/>
    </source>
</evidence>
<dbReference type="InterPro" id="IPR050366">
    <property type="entry name" value="BP-dependent_transpt_permease"/>
</dbReference>
<organism evidence="10 11">
    <name type="scientific">Metabacillus endolithicus</name>
    <dbReference type="NCBI Taxonomy" id="1535204"/>
    <lineage>
        <taxon>Bacteria</taxon>
        <taxon>Bacillati</taxon>
        <taxon>Bacillota</taxon>
        <taxon>Bacilli</taxon>
        <taxon>Bacillales</taxon>
        <taxon>Bacillaceae</taxon>
        <taxon>Metabacillus</taxon>
    </lineage>
</organism>
<keyword evidence="3" id="KW-1003">Cell membrane</keyword>
<feature type="transmembrane region" description="Helical" evidence="8">
    <location>
        <begin position="198"/>
        <end position="219"/>
    </location>
</feature>
<evidence type="ECO:0000256" key="7">
    <source>
        <dbReference type="ARBA" id="ARBA00024202"/>
    </source>
</evidence>
<evidence type="ECO:0000259" key="9">
    <source>
        <dbReference type="PROSITE" id="PS50928"/>
    </source>
</evidence>
<dbReference type="InterPro" id="IPR000515">
    <property type="entry name" value="MetI-like"/>
</dbReference>
<evidence type="ECO:0000256" key="2">
    <source>
        <dbReference type="ARBA" id="ARBA00022448"/>
    </source>
</evidence>
<keyword evidence="6 8" id="KW-0472">Membrane</keyword>
<gene>
    <name evidence="10" type="primary">nikC</name>
    <name evidence="10" type="ORF">ACFSKK_02580</name>
</gene>
<dbReference type="PROSITE" id="PS50928">
    <property type="entry name" value="ABC_TM1"/>
    <property type="match status" value="1"/>
</dbReference>
<comment type="subcellular location">
    <subcellularLocation>
        <location evidence="1 8">Cell membrane</location>
        <topology evidence="1 8">Multi-pass membrane protein</topology>
    </subcellularLocation>
</comment>
<evidence type="ECO:0000313" key="11">
    <source>
        <dbReference type="Proteomes" id="UP001597318"/>
    </source>
</evidence>
<dbReference type="CDD" id="cd06261">
    <property type="entry name" value="TM_PBP2"/>
    <property type="match status" value="1"/>
</dbReference>
<dbReference type="NCBIfam" id="NF045474">
    <property type="entry name" value="Opp2C"/>
    <property type="match status" value="1"/>
</dbReference>
<name>A0ABW5BUJ2_9BACI</name>
<keyword evidence="2 8" id="KW-0813">Transport</keyword>
<comment type="caution">
    <text evidence="10">The sequence shown here is derived from an EMBL/GenBank/DDBJ whole genome shotgun (WGS) entry which is preliminary data.</text>
</comment>
<feature type="transmembrane region" description="Helical" evidence="8">
    <location>
        <begin position="239"/>
        <end position="262"/>
    </location>
</feature>
<evidence type="ECO:0000256" key="3">
    <source>
        <dbReference type="ARBA" id="ARBA00022475"/>
    </source>
</evidence>
<keyword evidence="11" id="KW-1185">Reference proteome</keyword>
<evidence type="ECO:0000256" key="4">
    <source>
        <dbReference type="ARBA" id="ARBA00022692"/>
    </source>
</evidence>
<dbReference type="EMBL" id="JBHUIK010000001">
    <property type="protein sequence ID" value="MFD2212595.1"/>
    <property type="molecule type" value="Genomic_DNA"/>
</dbReference>
<proteinExistence type="inferred from homology"/>
<dbReference type="Proteomes" id="UP001597318">
    <property type="component" value="Unassembled WGS sequence"/>
</dbReference>
<sequence length="281" mass="31205">MITDVLHLKKKKRNLFIQTGVLLLIMIMLLFFLSYLFNPHDPLKVSTGERLQSPSIEHLLGTDQLGRDILARLTEGAIYTLGISVLSIFISLLIGLPVGVLSGYFGKKIDQLFMRVIDTFVAFPDFLLAIAITGLLGPGIWNVMIAIISVKWVGYARLTRSIVLTEKHKDYITMSAFSGSSVWKIMTLHLFKHILPQVIVLASLDIGKIILLISSLSYIGLGAQPPLPEWGAMLNEGRLYFQTSPALIIFPGLAIMLVVMAFNLIGDGLRDKLDVQSNRKE</sequence>
<evidence type="ECO:0000256" key="6">
    <source>
        <dbReference type="ARBA" id="ARBA00023136"/>
    </source>
</evidence>
<dbReference type="SUPFAM" id="SSF161098">
    <property type="entry name" value="MetI-like"/>
    <property type="match status" value="1"/>
</dbReference>
<comment type="similarity">
    <text evidence="7">Belongs to the binding-protein-dependent transport system permease family. OppBC subfamily.</text>
</comment>
<protein>
    <submittedName>
        <fullName evidence="10">Nickel transporter permease</fullName>
    </submittedName>
</protein>